<dbReference type="EC" id="2.4.1.187" evidence="5"/>
<reference evidence="6 7" key="1">
    <citation type="submission" date="2019-03" db="EMBL/GenBank/DDBJ databases">
        <title>Genomic Encyclopedia of Type Strains, Phase IV (KMG-IV): sequencing the most valuable type-strain genomes for metagenomic binning, comparative biology and taxonomic classification.</title>
        <authorList>
            <person name="Goeker M."/>
        </authorList>
    </citation>
    <scope>NUCLEOTIDE SEQUENCE [LARGE SCALE GENOMIC DNA]</scope>
    <source>
        <strain evidence="6 7">DSM 26752</strain>
    </source>
</reference>
<dbReference type="InterPro" id="IPR034714">
    <property type="entry name" value="TagA_TarA"/>
</dbReference>
<dbReference type="PANTHER" id="PTHR34136:SF1">
    <property type="entry name" value="UDP-N-ACETYL-D-MANNOSAMINURONIC ACID TRANSFERASE"/>
    <property type="match status" value="1"/>
</dbReference>
<comment type="catalytic activity">
    <reaction evidence="5">
        <text>UDP-N-acetyl-alpha-D-mannosamine + N-acetyl-alpha-D-glucosaminyl-di-trans,octa-cis-undecaprenyl diphosphate = N-acetyl-beta-D-mannosaminyl-(1-&gt;4)-N-acetyl-alpha-D-glucosaminyl di-trans,octa-cis-undecaprenyl diphosphate + UDP + H(+)</text>
        <dbReference type="Rhea" id="RHEA:16053"/>
        <dbReference type="ChEBI" id="CHEBI:15378"/>
        <dbReference type="ChEBI" id="CHEBI:58223"/>
        <dbReference type="ChEBI" id="CHEBI:62959"/>
        <dbReference type="ChEBI" id="CHEBI:68623"/>
        <dbReference type="ChEBI" id="CHEBI:132210"/>
        <dbReference type="EC" id="2.4.1.187"/>
    </reaction>
</comment>
<comment type="caution">
    <text evidence="6">The sequence shown here is derived from an EMBL/GenBank/DDBJ whole genome shotgun (WGS) entry which is preliminary data.</text>
</comment>
<sequence length="251" mass="28295">MESIKIFGVRVDNVSLDEATNKIEAFLKDEGLKTIYTPNTEIVMACKENKKLRNIVNSGDLIVPDGIGLIYASNIKKKPLKERVTGFDLSMKILEIANRGGYSLYLLGGKEGVAKKASEKIKEKYPNIKVVGYHNGYFKGSHLGEKDHPEEIAIIDEICGKKPDIIFVGLGFPKQEIWIYENKGRLPSKIIIGNGGTMDVLSGNTKRAPEIFQKLGLEWFYRLIKEPSRIKRQLVLPKFMIHVLFSKDVIE</sequence>
<protein>
    <recommendedName>
        <fullName evidence="5">N-acetylglucosaminyldiphosphoundecaprenol N-acetyl-beta-D-mannosaminyltransferase</fullName>
        <ecNumber evidence="5">2.4.1.187</ecNumber>
    </recommendedName>
    <alternativeName>
        <fullName evidence="5">N-acetylmannosaminyltransferase</fullName>
    </alternativeName>
    <alternativeName>
        <fullName evidence="5">UDP-N-acetylmannosamine transferase</fullName>
    </alternativeName>
    <alternativeName>
        <fullName evidence="5">UDP-N-acetylmannosamine:N-acetylglucosaminyl pyrophosphorylundecaprenol N-acetylmannosaminyltransferase</fullName>
    </alternativeName>
</protein>
<dbReference type="GO" id="GO:0047244">
    <property type="term" value="F:N-acetylglucosaminyldiphosphoundecaprenol N-acetyl-beta-D-mannosaminyltransferase activity"/>
    <property type="evidence" value="ECO:0007669"/>
    <property type="project" value="UniProtKB-UniRule"/>
</dbReference>
<dbReference type="OrthoDB" id="9771846at2"/>
<comment type="function">
    <text evidence="5">Catalyzes the conversion of GlcNAc-PP-undecaprenol into ManNAc-GlcNAc-PP-undecaprenol, the first committed lipid intermediate in the de novo synthesis of teichoic acid.</text>
</comment>
<keyword evidence="4 5" id="KW-0961">Cell wall biogenesis/degradation</keyword>
<evidence type="ECO:0000256" key="2">
    <source>
        <dbReference type="ARBA" id="ARBA00022679"/>
    </source>
</evidence>
<keyword evidence="7" id="KW-1185">Reference proteome</keyword>
<evidence type="ECO:0000256" key="1">
    <source>
        <dbReference type="ARBA" id="ARBA00022676"/>
    </source>
</evidence>
<evidence type="ECO:0000256" key="4">
    <source>
        <dbReference type="ARBA" id="ARBA00023316"/>
    </source>
</evidence>
<name>A0A4R3L1Q6_9FIRM</name>
<proteinExistence type="inferred from homology"/>
<dbReference type="NCBIfam" id="TIGR00696">
    <property type="entry name" value="wecG_tagA_cpsF"/>
    <property type="match status" value="1"/>
</dbReference>
<dbReference type="GO" id="GO:0019350">
    <property type="term" value="P:teichoic acid biosynthetic process"/>
    <property type="evidence" value="ECO:0007669"/>
    <property type="project" value="UniProtKB-UniRule"/>
</dbReference>
<keyword evidence="3 5" id="KW-0777">Teichoic acid biosynthesis</keyword>
<dbReference type="InterPro" id="IPR004629">
    <property type="entry name" value="WecG_TagA_CpsF"/>
</dbReference>
<dbReference type="PANTHER" id="PTHR34136">
    <property type="match status" value="1"/>
</dbReference>
<dbReference type="Proteomes" id="UP000294567">
    <property type="component" value="Unassembled WGS sequence"/>
</dbReference>
<keyword evidence="1 5" id="KW-0328">Glycosyltransferase</keyword>
<dbReference type="UniPathway" id="UPA00632"/>
<dbReference type="Pfam" id="PF03808">
    <property type="entry name" value="Glyco_tran_WecG"/>
    <property type="match status" value="1"/>
</dbReference>
<gene>
    <name evidence="6" type="ORF">EDD65_101146</name>
</gene>
<comment type="pathway">
    <text evidence="5">Cell wall biogenesis; teichoic acid biosynthesis.</text>
</comment>
<dbReference type="AlphaFoldDB" id="A0A4R3L1Q6"/>
<evidence type="ECO:0000256" key="3">
    <source>
        <dbReference type="ARBA" id="ARBA00022944"/>
    </source>
</evidence>
<accession>A0A4R3L1Q6</accession>
<evidence type="ECO:0000313" key="7">
    <source>
        <dbReference type="Proteomes" id="UP000294567"/>
    </source>
</evidence>
<dbReference type="HAMAP" id="MF_02070">
    <property type="entry name" value="TagA_TarA"/>
    <property type="match status" value="1"/>
</dbReference>
<organism evidence="6 7">
    <name type="scientific">Keratinibaculum paraultunense</name>
    <dbReference type="NCBI Taxonomy" id="1278232"/>
    <lineage>
        <taxon>Bacteria</taxon>
        <taxon>Bacillati</taxon>
        <taxon>Bacillota</taxon>
        <taxon>Tissierellia</taxon>
        <taxon>Tissierellales</taxon>
        <taxon>Tepidimicrobiaceae</taxon>
        <taxon>Keratinibaculum</taxon>
    </lineage>
</organism>
<keyword evidence="2 5" id="KW-0808">Transferase</keyword>
<dbReference type="GO" id="GO:0071555">
    <property type="term" value="P:cell wall organization"/>
    <property type="evidence" value="ECO:0007669"/>
    <property type="project" value="UniProtKB-KW"/>
</dbReference>
<evidence type="ECO:0000256" key="5">
    <source>
        <dbReference type="HAMAP-Rule" id="MF_02070"/>
    </source>
</evidence>
<dbReference type="CDD" id="cd06533">
    <property type="entry name" value="Glyco_transf_WecG_TagA"/>
    <property type="match status" value="1"/>
</dbReference>
<dbReference type="RefSeq" id="WP_132025420.1">
    <property type="nucleotide sequence ID" value="NZ_CP068564.1"/>
</dbReference>
<evidence type="ECO:0000313" key="6">
    <source>
        <dbReference type="EMBL" id="TCS91643.1"/>
    </source>
</evidence>
<comment type="similarity">
    <text evidence="5">Belongs to the glycosyltransferase 26 family. TagA/TarA subfamily.</text>
</comment>
<dbReference type="EMBL" id="SMAE01000001">
    <property type="protein sequence ID" value="TCS91643.1"/>
    <property type="molecule type" value="Genomic_DNA"/>
</dbReference>